<dbReference type="Gene3D" id="3.40.605.10">
    <property type="entry name" value="Aldehyde Dehydrogenase, Chain A, domain 1"/>
    <property type="match status" value="1"/>
</dbReference>
<dbReference type="CDD" id="cd07103">
    <property type="entry name" value="ALDH_F5_SSADH_GabD"/>
    <property type="match status" value="1"/>
</dbReference>
<keyword evidence="7" id="KW-1185">Reference proteome</keyword>
<dbReference type="InterPro" id="IPR050740">
    <property type="entry name" value="Aldehyde_DH_Superfamily"/>
</dbReference>
<reference evidence="6 7" key="1">
    <citation type="submission" date="2016-10" db="EMBL/GenBank/DDBJ databases">
        <authorList>
            <person name="de Groot N.N."/>
        </authorList>
    </citation>
    <scope>NUCLEOTIDE SEQUENCE [LARGE SCALE GENOMIC DNA]</scope>
    <source>
        <strain evidence="6 7">DSM 44778</strain>
    </source>
</reference>
<dbReference type="InterPro" id="IPR012394">
    <property type="entry name" value="Aldehyde_DH_NAD(P)"/>
</dbReference>
<evidence type="ECO:0000256" key="2">
    <source>
        <dbReference type="ARBA" id="ARBA00023002"/>
    </source>
</evidence>
<gene>
    <name evidence="6" type="ORF">SAMN05421852_101263</name>
</gene>
<dbReference type="AlphaFoldDB" id="A0A1I3JZM7"/>
<feature type="active site" evidence="4">
    <location>
        <position position="282"/>
    </location>
</feature>
<dbReference type="InterPro" id="IPR016160">
    <property type="entry name" value="Ald_DH_CS_CYS"/>
</dbReference>
<accession>A0A1I3JZM7</accession>
<dbReference type="RefSeq" id="WP_093227283.1">
    <property type="nucleotide sequence ID" value="NZ_FORR01000001.1"/>
</dbReference>
<dbReference type="InterPro" id="IPR016162">
    <property type="entry name" value="Ald_DH_N"/>
</dbReference>
<evidence type="ECO:0000256" key="4">
    <source>
        <dbReference type="PIRSR" id="PIRSR036492-1"/>
    </source>
</evidence>
<evidence type="ECO:0000256" key="1">
    <source>
        <dbReference type="ARBA" id="ARBA00009986"/>
    </source>
</evidence>
<dbReference type="GO" id="GO:0006081">
    <property type="term" value="P:aldehyde metabolic process"/>
    <property type="evidence" value="ECO:0007669"/>
    <property type="project" value="InterPro"/>
</dbReference>
<dbReference type="FunFam" id="3.40.605.10:FF:000005">
    <property type="entry name" value="Succinate-semialdehyde dehydrogenase I"/>
    <property type="match status" value="1"/>
</dbReference>
<dbReference type="NCBIfam" id="TIGR01780">
    <property type="entry name" value="SSADH"/>
    <property type="match status" value="1"/>
</dbReference>
<feature type="active site" evidence="4">
    <location>
        <position position="248"/>
    </location>
</feature>
<proteinExistence type="inferred from homology"/>
<dbReference type="InterPro" id="IPR015590">
    <property type="entry name" value="Aldehyde_DH_dom"/>
</dbReference>
<dbReference type="PIRSF" id="PIRSF036492">
    <property type="entry name" value="ALDH"/>
    <property type="match status" value="1"/>
</dbReference>
<dbReference type="EMBL" id="FORR01000001">
    <property type="protein sequence ID" value="SFI65520.1"/>
    <property type="molecule type" value="Genomic_DNA"/>
</dbReference>
<dbReference type="PANTHER" id="PTHR43353:SF5">
    <property type="entry name" value="SUCCINATE-SEMIALDEHYDE DEHYDROGENASE, MITOCHONDRIAL"/>
    <property type="match status" value="1"/>
</dbReference>
<feature type="domain" description="Aldehyde dehydrogenase" evidence="5">
    <location>
        <begin position="11"/>
        <end position="470"/>
    </location>
</feature>
<comment type="similarity">
    <text evidence="1 3">Belongs to the aldehyde dehydrogenase family.</text>
</comment>
<dbReference type="InterPro" id="IPR010102">
    <property type="entry name" value="Succ_semiAld_DH"/>
</dbReference>
<dbReference type="GO" id="GO:0004777">
    <property type="term" value="F:succinate-semialdehyde dehydrogenase (NAD+) activity"/>
    <property type="evidence" value="ECO:0007669"/>
    <property type="project" value="TreeGrafter"/>
</dbReference>
<dbReference type="SUPFAM" id="SSF53720">
    <property type="entry name" value="ALDH-like"/>
    <property type="match status" value="1"/>
</dbReference>
<dbReference type="FunFam" id="3.40.309.10:FF:000004">
    <property type="entry name" value="Succinate-semialdehyde dehydrogenase I"/>
    <property type="match status" value="1"/>
</dbReference>
<keyword evidence="2 3" id="KW-0560">Oxidoreductase</keyword>
<dbReference type="InterPro" id="IPR016163">
    <property type="entry name" value="Ald_DH_C"/>
</dbReference>
<dbReference type="PANTHER" id="PTHR43353">
    <property type="entry name" value="SUCCINATE-SEMIALDEHYDE DEHYDROGENASE, MITOCHONDRIAL"/>
    <property type="match status" value="1"/>
</dbReference>
<dbReference type="OrthoDB" id="9758906at2"/>
<dbReference type="FunFam" id="3.40.605.10:FF:000026">
    <property type="entry name" value="Aldehyde dehydrogenase, putative"/>
    <property type="match status" value="1"/>
</dbReference>
<dbReference type="STRING" id="46223.SAMN05421852_101263"/>
<dbReference type="GO" id="GO:0009450">
    <property type="term" value="P:gamma-aminobutyric acid catabolic process"/>
    <property type="evidence" value="ECO:0007669"/>
    <property type="project" value="InterPro"/>
</dbReference>
<dbReference type="Pfam" id="PF00171">
    <property type="entry name" value="Aldedh"/>
    <property type="match status" value="1"/>
</dbReference>
<name>A0A1I3JZM7_9BACL</name>
<organism evidence="6 7">
    <name type="scientific">Thermoflavimicrobium dichotomicum</name>
    <dbReference type="NCBI Taxonomy" id="46223"/>
    <lineage>
        <taxon>Bacteria</taxon>
        <taxon>Bacillati</taxon>
        <taxon>Bacillota</taxon>
        <taxon>Bacilli</taxon>
        <taxon>Bacillales</taxon>
        <taxon>Thermoactinomycetaceae</taxon>
        <taxon>Thermoflavimicrobium</taxon>
    </lineage>
</organism>
<dbReference type="Gene3D" id="3.40.309.10">
    <property type="entry name" value="Aldehyde Dehydrogenase, Chain A, domain 2"/>
    <property type="match status" value="1"/>
</dbReference>
<evidence type="ECO:0000256" key="3">
    <source>
        <dbReference type="PIRNR" id="PIRNR036492"/>
    </source>
</evidence>
<evidence type="ECO:0000313" key="6">
    <source>
        <dbReference type="EMBL" id="SFI65520.1"/>
    </source>
</evidence>
<dbReference type="Proteomes" id="UP000199545">
    <property type="component" value="Unassembled WGS sequence"/>
</dbReference>
<protein>
    <recommendedName>
        <fullName evidence="3">Aldehyde dehydrogenase</fullName>
    </recommendedName>
</protein>
<evidence type="ECO:0000313" key="7">
    <source>
        <dbReference type="Proteomes" id="UP000199545"/>
    </source>
</evidence>
<dbReference type="InterPro" id="IPR016161">
    <property type="entry name" value="Ald_DH/histidinol_DH"/>
</dbReference>
<evidence type="ECO:0000259" key="5">
    <source>
        <dbReference type="Pfam" id="PF00171"/>
    </source>
</evidence>
<sequence>MNYLLLIDGEWVPAINKKSFKVTNPANGEVIGTVADGSADDAIKAIDAADRAFPVWAAKTAKERANILHKACVLMRERIDELARVLTLEQGKPLTEAKGEIMYAADFVEWYAEEAKRIYGEIIPASHPAKRLMVLRQPVGVVAAITPWNFPAAMITRKLAPALAAGCTMVIKPAEETPLTACKLMEIFIEAGVPAGVVNLVTGKDPQAIGQVLLSDPRVRKVTFTGSTEVGKLVMRQAADTVKKISLELGGHAPFIIFEDADIDTAAEQLLASKFRNAGQTCICTNRIYVHEQIADDFVEVFAKKVQQLKVGDGLSGEVDIGPLINEQALEKVNKHVQDAIAKGAKLVTGGKRIGGHLYYEPTVLCHVTDEMLIQQEETFGPVAPIQTFEEEKEVIQKANHTPYGLAAYLFTKDLARAFRVAEALEYGIVGVNDGLPSAAQAPFGGMKESGIGREGGKAGIEEYLELKYISVGGII</sequence>
<dbReference type="PROSITE" id="PS00070">
    <property type="entry name" value="ALDEHYDE_DEHYDR_CYS"/>
    <property type="match status" value="1"/>
</dbReference>